<dbReference type="Proteomes" id="UP000826271">
    <property type="component" value="Unassembled WGS sequence"/>
</dbReference>
<dbReference type="InterPro" id="IPR017451">
    <property type="entry name" value="F-box-assoc_interact_dom"/>
</dbReference>
<dbReference type="PANTHER" id="PTHR31111">
    <property type="entry name" value="BNAA05G37150D PROTEIN-RELATED"/>
    <property type="match status" value="1"/>
</dbReference>
<protein>
    <recommendedName>
        <fullName evidence="1">F-box associated beta-propeller type 1 domain-containing protein</fullName>
    </recommendedName>
</protein>
<proteinExistence type="predicted"/>
<accession>A0AAV6X7H3</accession>
<evidence type="ECO:0000313" key="2">
    <source>
        <dbReference type="EMBL" id="KAG8378373.1"/>
    </source>
</evidence>
<dbReference type="InterPro" id="IPR011043">
    <property type="entry name" value="Gal_Oxase/kelch_b-propeller"/>
</dbReference>
<dbReference type="AlphaFoldDB" id="A0AAV6X7H3"/>
<dbReference type="InterPro" id="IPR006527">
    <property type="entry name" value="F-box-assoc_dom_typ1"/>
</dbReference>
<name>A0AAV6X7H3_9LAMI</name>
<evidence type="ECO:0000313" key="3">
    <source>
        <dbReference type="Proteomes" id="UP000826271"/>
    </source>
</evidence>
<dbReference type="EMBL" id="WHWC01000008">
    <property type="protein sequence ID" value="KAG8378373.1"/>
    <property type="molecule type" value="Genomic_DNA"/>
</dbReference>
<dbReference type="Pfam" id="PF07734">
    <property type="entry name" value="FBA_1"/>
    <property type="match status" value="1"/>
</dbReference>
<sequence>MTLMHHKVIYIELPSPEGAVYDYSRAVTYGFGFSKMSGEYKVVRIYQERVRDPSDHSLMSILKSECWVYTLGTRSWRSIPPGYTFDYDSHSNGVFLSGNLHWLVGDLLKGPYLISCFNLETELFHRLSTPTTLPETRTFLGGIVVLGDCLCICDNTSDDEIVIWVRKEYGVKKSWKKEIVITRILDLDGEFDEIYHPLKVCPDGDILMWGEDDHLSYYSNKTKTIKKFERPPLDCDNAMLHTSSFVSLKSFVIENVSAS</sequence>
<comment type="caution">
    <text evidence="2">The sequence shown here is derived from an EMBL/GenBank/DDBJ whole genome shotgun (WGS) entry which is preliminary data.</text>
</comment>
<dbReference type="PANTHER" id="PTHR31111:SF136">
    <property type="entry name" value="F-BOX ASSOCIATED DOMAIN-CONTAINING PROTEIN"/>
    <property type="match status" value="1"/>
</dbReference>
<reference evidence="2" key="1">
    <citation type="submission" date="2019-10" db="EMBL/GenBank/DDBJ databases">
        <authorList>
            <person name="Zhang R."/>
            <person name="Pan Y."/>
            <person name="Wang J."/>
            <person name="Ma R."/>
            <person name="Yu S."/>
        </authorList>
    </citation>
    <scope>NUCLEOTIDE SEQUENCE</scope>
    <source>
        <strain evidence="2">LA-IB0</strain>
        <tissue evidence="2">Leaf</tissue>
    </source>
</reference>
<dbReference type="SUPFAM" id="SSF50965">
    <property type="entry name" value="Galactose oxidase, central domain"/>
    <property type="match status" value="1"/>
</dbReference>
<gene>
    <name evidence="2" type="ORF">BUALT_Bualt08G0130800</name>
</gene>
<keyword evidence="3" id="KW-1185">Reference proteome</keyword>
<feature type="domain" description="F-box associated beta-propeller type 1" evidence="1">
    <location>
        <begin position="22"/>
        <end position="180"/>
    </location>
</feature>
<dbReference type="NCBIfam" id="TIGR01640">
    <property type="entry name" value="F_box_assoc_1"/>
    <property type="match status" value="1"/>
</dbReference>
<organism evidence="2 3">
    <name type="scientific">Buddleja alternifolia</name>
    <dbReference type="NCBI Taxonomy" id="168488"/>
    <lineage>
        <taxon>Eukaryota</taxon>
        <taxon>Viridiplantae</taxon>
        <taxon>Streptophyta</taxon>
        <taxon>Embryophyta</taxon>
        <taxon>Tracheophyta</taxon>
        <taxon>Spermatophyta</taxon>
        <taxon>Magnoliopsida</taxon>
        <taxon>eudicotyledons</taxon>
        <taxon>Gunneridae</taxon>
        <taxon>Pentapetalae</taxon>
        <taxon>asterids</taxon>
        <taxon>lamiids</taxon>
        <taxon>Lamiales</taxon>
        <taxon>Scrophulariaceae</taxon>
        <taxon>Buddlejeae</taxon>
        <taxon>Buddleja</taxon>
    </lineage>
</organism>
<evidence type="ECO:0000259" key="1">
    <source>
        <dbReference type="Pfam" id="PF07734"/>
    </source>
</evidence>